<comment type="caution">
    <text evidence="2">The sequence shown here is derived from an EMBL/GenBank/DDBJ whole genome shotgun (WGS) entry which is preliminary data.</text>
</comment>
<keyword evidence="3" id="KW-1185">Reference proteome</keyword>
<sequence>MYRNGPIKRKGESLIDGEGKRLKEGNQSLGDVGADNNAAMPDTSGCDYSAKKGKRKEIIGEVKRDDNGKEFQGYSMYVEVLQDDLDKYMICPSGAMQTTTSCLEDLVSKVLVVFNKWVV</sequence>
<organism evidence="2 3">
    <name type="scientific">Acer negundo</name>
    <name type="common">Box elder</name>
    <dbReference type="NCBI Taxonomy" id="4023"/>
    <lineage>
        <taxon>Eukaryota</taxon>
        <taxon>Viridiplantae</taxon>
        <taxon>Streptophyta</taxon>
        <taxon>Embryophyta</taxon>
        <taxon>Tracheophyta</taxon>
        <taxon>Spermatophyta</taxon>
        <taxon>Magnoliopsida</taxon>
        <taxon>eudicotyledons</taxon>
        <taxon>Gunneridae</taxon>
        <taxon>Pentapetalae</taxon>
        <taxon>rosids</taxon>
        <taxon>malvids</taxon>
        <taxon>Sapindales</taxon>
        <taxon>Sapindaceae</taxon>
        <taxon>Hippocastanoideae</taxon>
        <taxon>Acereae</taxon>
        <taxon>Acer</taxon>
    </lineage>
</organism>
<dbReference type="EMBL" id="JAJSOW010000100">
    <property type="protein sequence ID" value="KAI9187213.1"/>
    <property type="molecule type" value="Genomic_DNA"/>
</dbReference>
<feature type="compositionally biased region" description="Basic and acidic residues" evidence="1">
    <location>
        <begin position="9"/>
        <end position="24"/>
    </location>
</feature>
<dbReference type="Proteomes" id="UP001064489">
    <property type="component" value="Chromosome 3"/>
</dbReference>
<feature type="region of interest" description="Disordered" evidence="1">
    <location>
        <begin position="1"/>
        <end position="48"/>
    </location>
</feature>
<evidence type="ECO:0000313" key="2">
    <source>
        <dbReference type="EMBL" id="KAI9187213.1"/>
    </source>
</evidence>
<reference evidence="2" key="2">
    <citation type="submission" date="2023-02" db="EMBL/GenBank/DDBJ databases">
        <authorList>
            <person name="Swenson N.G."/>
            <person name="Wegrzyn J.L."/>
            <person name="Mcevoy S.L."/>
        </authorList>
    </citation>
    <scope>NUCLEOTIDE SEQUENCE</scope>
    <source>
        <strain evidence="2">91603</strain>
        <tissue evidence="2">Leaf</tissue>
    </source>
</reference>
<reference evidence="2" key="1">
    <citation type="journal article" date="2022" name="Plant J.">
        <title>Strategies of tolerance reflected in two North American maple genomes.</title>
        <authorList>
            <person name="McEvoy S.L."/>
            <person name="Sezen U.U."/>
            <person name="Trouern-Trend A."/>
            <person name="McMahon S.M."/>
            <person name="Schaberg P.G."/>
            <person name="Yang J."/>
            <person name="Wegrzyn J.L."/>
            <person name="Swenson N.G."/>
        </authorList>
    </citation>
    <scope>NUCLEOTIDE SEQUENCE</scope>
    <source>
        <strain evidence="2">91603</strain>
    </source>
</reference>
<gene>
    <name evidence="2" type="ORF">LWI28_025609</name>
</gene>
<dbReference type="AlphaFoldDB" id="A0AAD5J7Z0"/>
<proteinExistence type="predicted"/>
<name>A0AAD5J7Z0_ACENE</name>
<accession>A0AAD5J7Z0</accession>
<protein>
    <submittedName>
        <fullName evidence="2">Uncharacterized protein</fullName>
    </submittedName>
</protein>
<evidence type="ECO:0000256" key="1">
    <source>
        <dbReference type="SAM" id="MobiDB-lite"/>
    </source>
</evidence>
<evidence type="ECO:0000313" key="3">
    <source>
        <dbReference type="Proteomes" id="UP001064489"/>
    </source>
</evidence>